<organism evidence="2 3">
    <name type="scientific">Hyunsoonleella rubra</name>
    <dbReference type="NCBI Taxonomy" id="1737062"/>
    <lineage>
        <taxon>Bacteria</taxon>
        <taxon>Pseudomonadati</taxon>
        <taxon>Bacteroidota</taxon>
        <taxon>Flavobacteriia</taxon>
        <taxon>Flavobacteriales</taxon>
        <taxon>Flavobacteriaceae</taxon>
    </lineage>
</organism>
<evidence type="ECO:0000256" key="1">
    <source>
        <dbReference type="SAM" id="Phobius"/>
    </source>
</evidence>
<feature type="transmembrane region" description="Helical" evidence="1">
    <location>
        <begin position="21"/>
        <end position="42"/>
    </location>
</feature>
<feature type="transmembrane region" description="Helical" evidence="1">
    <location>
        <begin position="266"/>
        <end position="289"/>
    </location>
</feature>
<accession>A0ABW5T9Z2</accession>
<evidence type="ECO:0008006" key="4">
    <source>
        <dbReference type="Google" id="ProtNLM"/>
    </source>
</evidence>
<keyword evidence="1" id="KW-1133">Transmembrane helix</keyword>
<dbReference type="EMBL" id="JBHULY010000013">
    <property type="protein sequence ID" value="MFD2726056.1"/>
    <property type="molecule type" value="Genomic_DNA"/>
</dbReference>
<evidence type="ECO:0000313" key="3">
    <source>
        <dbReference type="Proteomes" id="UP001597476"/>
    </source>
</evidence>
<feature type="transmembrane region" description="Helical" evidence="1">
    <location>
        <begin position="217"/>
        <end position="246"/>
    </location>
</feature>
<reference evidence="3" key="1">
    <citation type="journal article" date="2019" name="Int. J. Syst. Evol. Microbiol.">
        <title>The Global Catalogue of Microorganisms (GCM) 10K type strain sequencing project: providing services to taxonomists for standard genome sequencing and annotation.</title>
        <authorList>
            <consortium name="The Broad Institute Genomics Platform"/>
            <consortium name="The Broad Institute Genome Sequencing Center for Infectious Disease"/>
            <person name="Wu L."/>
            <person name="Ma J."/>
        </authorList>
    </citation>
    <scope>NUCLEOTIDE SEQUENCE [LARGE SCALE GENOMIC DNA]</scope>
    <source>
        <strain evidence="3">KCTC 42398</strain>
    </source>
</reference>
<sequence>MKIKFGTGQEQTQELLMIRDNLRIGAKALVLYLLLLSSFLWREALFNLPYLPFLPFMDGIPGWVYSHLLLPLFLIGGAFVLLGFKFRTGLILFGGILIFSIISSMPIFSNSLLFAGIIVLLGGLFPDRPFVFNIQIALLYFGASINKCFDTDWWNGYFFDALATVRHPMPLYNMLAPYFGDLVLAQVLGVFTMLMELLLAILFLFRKKTNLAVGLGLTFHIGILILTKGSLSLSFLYIMSCAYLIALDPISQSYKFQLSASNSYEIRGIYIIYLYFFILLSVLLSPIILSRL</sequence>
<keyword evidence="1" id="KW-0472">Membrane</keyword>
<protein>
    <recommendedName>
        <fullName evidence="4">HTTM domain-containing protein</fullName>
    </recommendedName>
</protein>
<dbReference type="RefSeq" id="WP_380290616.1">
    <property type="nucleotide sequence ID" value="NZ_JBHULY010000013.1"/>
</dbReference>
<gene>
    <name evidence="2" type="ORF">ACFSR8_07495</name>
</gene>
<keyword evidence="3" id="KW-1185">Reference proteome</keyword>
<keyword evidence="1" id="KW-0812">Transmembrane</keyword>
<dbReference type="Proteomes" id="UP001597476">
    <property type="component" value="Unassembled WGS sequence"/>
</dbReference>
<comment type="caution">
    <text evidence="2">The sequence shown here is derived from an EMBL/GenBank/DDBJ whole genome shotgun (WGS) entry which is preliminary data.</text>
</comment>
<proteinExistence type="predicted"/>
<feature type="transmembrane region" description="Helical" evidence="1">
    <location>
        <begin position="62"/>
        <end position="84"/>
    </location>
</feature>
<feature type="transmembrane region" description="Helical" evidence="1">
    <location>
        <begin position="96"/>
        <end position="125"/>
    </location>
</feature>
<feature type="transmembrane region" description="Helical" evidence="1">
    <location>
        <begin position="183"/>
        <end position="205"/>
    </location>
</feature>
<evidence type="ECO:0000313" key="2">
    <source>
        <dbReference type="EMBL" id="MFD2726056.1"/>
    </source>
</evidence>
<name>A0ABW5T9Z2_9FLAO</name>